<protein>
    <recommendedName>
        <fullName evidence="5">RRM domain-containing protein</fullName>
    </recommendedName>
</protein>
<gene>
    <name evidence="4" type="ORF">GTHE00462_LOCUS18544</name>
</gene>
<evidence type="ECO:0000256" key="2">
    <source>
        <dbReference type="PROSITE-ProRule" id="PRU00708"/>
    </source>
</evidence>
<reference evidence="4" key="1">
    <citation type="submission" date="2021-01" db="EMBL/GenBank/DDBJ databases">
        <authorList>
            <person name="Corre E."/>
            <person name="Pelletier E."/>
            <person name="Niang G."/>
            <person name="Scheremetjew M."/>
            <person name="Finn R."/>
            <person name="Kale V."/>
            <person name="Holt S."/>
            <person name="Cochrane G."/>
            <person name="Meng A."/>
            <person name="Brown T."/>
            <person name="Cohen L."/>
        </authorList>
    </citation>
    <scope>NUCLEOTIDE SEQUENCE</scope>
    <source>
        <strain evidence="4">CCMP 2712</strain>
    </source>
</reference>
<dbReference type="InterPro" id="IPR011990">
    <property type="entry name" value="TPR-like_helical_dom_sf"/>
</dbReference>
<keyword evidence="3" id="KW-0732">Signal</keyword>
<keyword evidence="1" id="KW-0677">Repeat</keyword>
<dbReference type="EMBL" id="HBKN01023650">
    <property type="protein sequence ID" value="CAE2305831.1"/>
    <property type="molecule type" value="Transcribed_RNA"/>
</dbReference>
<sequence>MQTVITLYWLQLCLLLFCLNSLQPSSAFIRLPSLKSWRNEFATTKQAERQVAIVSVALRSPILLSPVISDTPSSFHRHGRSGGVRLSMTWSLDRDGIPELLYRAKNETKISDEIFAMTGERHGIVKDLGLYNGTRLVIKNNGNGPVLSYGKSLFIIPESWRDRTEGCSRDYLINWMEKKISSCRSVRISGLPANLDIDDFAERLSKEFDIGDRERSLHAVRNNAGVFTGILLVETKDASCADRLCASLDKTFVQGRIVNAHKHYHLSRRKTSREVASDMTASERFGSLLQKIDAAPDDENISNKLIELEEGFSMLRPDVSRRGFLLDQFQSNAQVDQILDAADVSAKTVCKIISDFGKRKNIGKAMAVFIWIERSKLDPNLFHFNAIISACEKSGYWYTALLLLAEVRTRRIRPDTITYSTLISACGKGKRSDLALQLFEEMKKNSIAANVITYNALISTCEKTSKLEEAIKICDEMIAANVKPDIVTYSALISACEKVGEYERAWSFFEQCKEEGMRPDRIAFNALISACDKGHRPDLAQKAFDLMKAQGVAMDSITVCSLMSAYATAGNIHKTREVFDSCKEKSPALLLAFYHELIRSCHNEGDYKTAISYLEQFEREGGKPIEYTYTLLASVCNQANRPDLADKYTSMSQEVSKMNNAK</sequence>
<dbReference type="PROSITE" id="PS51375">
    <property type="entry name" value="PPR"/>
    <property type="match status" value="5"/>
</dbReference>
<dbReference type="InterPro" id="IPR002885">
    <property type="entry name" value="PPR_rpt"/>
</dbReference>
<evidence type="ECO:0008006" key="5">
    <source>
        <dbReference type="Google" id="ProtNLM"/>
    </source>
</evidence>
<dbReference type="InterPro" id="IPR035979">
    <property type="entry name" value="RBD_domain_sf"/>
</dbReference>
<feature type="signal peptide" evidence="3">
    <location>
        <begin position="1"/>
        <end position="27"/>
    </location>
</feature>
<name>A0A7S4NS10_GUITH</name>
<dbReference type="SUPFAM" id="SSF54928">
    <property type="entry name" value="RNA-binding domain, RBD"/>
    <property type="match status" value="1"/>
</dbReference>
<dbReference type="PANTHER" id="PTHR47933:SF11">
    <property type="entry name" value="PENTATRICOPEPTIDE REPEAT-CONTAINING PROTEIN 2"/>
    <property type="match status" value="1"/>
</dbReference>
<feature type="repeat" description="PPR" evidence="2">
    <location>
        <begin position="520"/>
        <end position="554"/>
    </location>
</feature>
<dbReference type="Pfam" id="PF13812">
    <property type="entry name" value="PPR_3"/>
    <property type="match status" value="4"/>
</dbReference>
<dbReference type="SUPFAM" id="SSF48452">
    <property type="entry name" value="TPR-like"/>
    <property type="match status" value="1"/>
</dbReference>
<feature type="repeat" description="PPR" evidence="2">
    <location>
        <begin position="450"/>
        <end position="484"/>
    </location>
</feature>
<feature type="repeat" description="PPR" evidence="2">
    <location>
        <begin position="415"/>
        <end position="449"/>
    </location>
</feature>
<evidence type="ECO:0000256" key="3">
    <source>
        <dbReference type="SAM" id="SignalP"/>
    </source>
</evidence>
<evidence type="ECO:0000313" key="4">
    <source>
        <dbReference type="EMBL" id="CAE2305831.1"/>
    </source>
</evidence>
<feature type="chain" id="PRO_5031454992" description="RRM domain-containing protein" evidence="3">
    <location>
        <begin position="28"/>
        <end position="662"/>
    </location>
</feature>
<organism evidence="4">
    <name type="scientific">Guillardia theta</name>
    <name type="common">Cryptophyte</name>
    <name type="synonym">Cryptomonas phi</name>
    <dbReference type="NCBI Taxonomy" id="55529"/>
    <lineage>
        <taxon>Eukaryota</taxon>
        <taxon>Cryptophyceae</taxon>
        <taxon>Pyrenomonadales</taxon>
        <taxon>Geminigeraceae</taxon>
        <taxon>Guillardia</taxon>
    </lineage>
</organism>
<dbReference type="InterPro" id="IPR051240">
    <property type="entry name" value="Mito_RNA-Proc/Resp"/>
</dbReference>
<dbReference type="PANTHER" id="PTHR47933">
    <property type="entry name" value="PENTATRICOPEPTIDE REPEAT-CONTAINING PROTEIN 1, MITOCHONDRIAL"/>
    <property type="match status" value="1"/>
</dbReference>
<feature type="repeat" description="PPR" evidence="2">
    <location>
        <begin position="485"/>
        <end position="519"/>
    </location>
</feature>
<evidence type="ECO:0000256" key="1">
    <source>
        <dbReference type="ARBA" id="ARBA00022737"/>
    </source>
</evidence>
<dbReference type="NCBIfam" id="TIGR00756">
    <property type="entry name" value="PPR"/>
    <property type="match status" value="3"/>
</dbReference>
<dbReference type="GO" id="GO:0003729">
    <property type="term" value="F:mRNA binding"/>
    <property type="evidence" value="ECO:0007669"/>
    <property type="project" value="TreeGrafter"/>
</dbReference>
<feature type="repeat" description="PPR" evidence="2">
    <location>
        <begin position="380"/>
        <end position="414"/>
    </location>
</feature>
<proteinExistence type="predicted"/>
<dbReference type="AlphaFoldDB" id="A0A7S4NS10"/>
<dbReference type="Gene3D" id="1.25.40.10">
    <property type="entry name" value="Tetratricopeptide repeat domain"/>
    <property type="match status" value="2"/>
</dbReference>
<accession>A0A7S4NS10</accession>